<name>A0AC34G2Y8_9BILA</name>
<proteinExistence type="predicted"/>
<evidence type="ECO:0000313" key="2">
    <source>
        <dbReference type="WBParaSite" id="ES5_v2.g24140.t1"/>
    </source>
</evidence>
<dbReference type="WBParaSite" id="ES5_v2.g24140.t1">
    <property type="protein sequence ID" value="ES5_v2.g24140.t1"/>
    <property type="gene ID" value="ES5_v2.g24140"/>
</dbReference>
<evidence type="ECO:0000313" key="1">
    <source>
        <dbReference type="Proteomes" id="UP000887579"/>
    </source>
</evidence>
<accession>A0AC34G2Y8</accession>
<protein>
    <submittedName>
        <fullName evidence="2">Uncharacterized protein</fullName>
    </submittedName>
</protein>
<dbReference type="Proteomes" id="UP000887579">
    <property type="component" value="Unplaced"/>
</dbReference>
<reference evidence="2" key="1">
    <citation type="submission" date="2022-11" db="UniProtKB">
        <authorList>
            <consortium name="WormBaseParasite"/>
        </authorList>
    </citation>
    <scope>IDENTIFICATION</scope>
</reference>
<sequence length="182" mass="20974">MQQLTFQRTINFAKEKRYHSSLLNHSSLNGSSPTKFPDTDSLSLLLNKEVKAKCLSDIYDMVNINEDVENIVEKLIRTLFHLPCNDLRFPPLDLPGLYERSFSDLTDIYIRWTEAFCQPFEQHSINASIKDISISLLAAELAVTEKLKAFEACEIIFVRYSGVLQKELETNVKLTKKEKKEI</sequence>
<organism evidence="1 2">
    <name type="scientific">Panagrolaimus sp. ES5</name>
    <dbReference type="NCBI Taxonomy" id="591445"/>
    <lineage>
        <taxon>Eukaryota</taxon>
        <taxon>Metazoa</taxon>
        <taxon>Ecdysozoa</taxon>
        <taxon>Nematoda</taxon>
        <taxon>Chromadorea</taxon>
        <taxon>Rhabditida</taxon>
        <taxon>Tylenchina</taxon>
        <taxon>Panagrolaimomorpha</taxon>
        <taxon>Panagrolaimoidea</taxon>
        <taxon>Panagrolaimidae</taxon>
        <taxon>Panagrolaimus</taxon>
    </lineage>
</organism>